<dbReference type="EMBL" id="JAFBMS010000023">
    <property type="protein sequence ID" value="KAG9343476.1"/>
    <property type="molecule type" value="Genomic_DNA"/>
</dbReference>
<dbReference type="PANTHER" id="PTHR13497:SF3">
    <property type="entry name" value="HISTONE DEACETYLASE COMPLEX SUBUNIT SAP130"/>
    <property type="match status" value="1"/>
</dbReference>
<gene>
    <name evidence="9" type="ORF">JZ751_013642</name>
</gene>
<dbReference type="PANTHER" id="PTHR13497">
    <property type="entry name" value="HISTONE DEACETYLASE COMPLEX SUBUNIT SAP130"/>
    <property type="match status" value="1"/>
</dbReference>
<comment type="similarity">
    <text evidence="2">Belongs to the SAP130 family.</text>
</comment>
<evidence type="ECO:0000313" key="9">
    <source>
        <dbReference type="EMBL" id="KAG9343476.1"/>
    </source>
</evidence>
<evidence type="ECO:0000313" key="10">
    <source>
        <dbReference type="Proteomes" id="UP000824540"/>
    </source>
</evidence>
<keyword evidence="5" id="KW-0804">Transcription</keyword>
<proteinExistence type="inferred from homology"/>
<feature type="region of interest" description="Disordered" evidence="7">
    <location>
        <begin position="206"/>
        <end position="260"/>
    </location>
</feature>
<dbReference type="InterPro" id="IPR024137">
    <property type="entry name" value="His_deAcase_cplx_SAP130"/>
</dbReference>
<reference evidence="9" key="1">
    <citation type="thesis" date="2021" institute="BYU ScholarsArchive" country="Provo, UT, USA">
        <title>Applications of and Algorithms for Genome Assembly and Genomic Analyses with an Emphasis on Marine Teleosts.</title>
        <authorList>
            <person name="Pickett B.D."/>
        </authorList>
    </citation>
    <scope>NUCLEOTIDE SEQUENCE</scope>
    <source>
        <strain evidence="9">HI-2016</strain>
    </source>
</reference>
<keyword evidence="6" id="KW-0539">Nucleus</keyword>
<evidence type="ECO:0000256" key="1">
    <source>
        <dbReference type="ARBA" id="ARBA00004123"/>
    </source>
</evidence>
<feature type="compositionally biased region" description="Basic and acidic residues" evidence="7">
    <location>
        <begin position="44"/>
        <end position="53"/>
    </location>
</feature>
<dbReference type="AlphaFoldDB" id="A0A8T2NVC9"/>
<evidence type="ECO:0000256" key="4">
    <source>
        <dbReference type="ARBA" id="ARBA00023015"/>
    </source>
</evidence>
<dbReference type="Pfam" id="PF16014">
    <property type="entry name" value="SAP130_C"/>
    <property type="match status" value="1"/>
</dbReference>
<dbReference type="Proteomes" id="UP000824540">
    <property type="component" value="Unassembled WGS sequence"/>
</dbReference>
<evidence type="ECO:0000256" key="3">
    <source>
        <dbReference type="ARBA" id="ARBA00022491"/>
    </source>
</evidence>
<sequence length="280" mass="32192">MIPGASPRKKPRKQQHVISTEESEMVETNSTDEEKVTARPLSIRPEKRKSPPKEYIDEEGVRYVPVRVRPPVTLLRHYRNPWKAAYHHFQRYSDIRVKEEKKGTLQDVANQKGVVCRAQGWKIHLCAAQLLQLTSLEHDVYSRLTTLQEGLIPKKKGGADDDLHRINELIQGNMQRCKLVMDQITEARDAMMKVLDHKERVMKLLNKNGGAKKVSKLKRKDKAKKKKKKKKKKERGKKKASAPQRRQLGGLPSSSPTMGKRWQFKGLWAGLLPCTITRPT</sequence>
<keyword evidence="3" id="KW-0678">Repressor</keyword>
<feature type="compositionally biased region" description="Basic residues" evidence="7">
    <location>
        <begin position="213"/>
        <end position="240"/>
    </location>
</feature>
<feature type="domain" description="Histone deacetylase complex subunit SAP130 C-terminal" evidence="8">
    <location>
        <begin position="1"/>
        <end position="206"/>
    </location>
</feature>
<comment type="subcellular location">
    <subcellularLocation>
        <location evidence="1">Nucleus</location>
    </subcellularLocation>
</comment>
<protein>
    <recommendedName>
        <fullName evidence="8">Histone deacetylase complex subunit SAP130 C-terminal domain-containing protein</fullName>
    </recommendedName>
</protein>
<dbReference type="OrthoDB" id="10048604at2759"/>
<dbReference type="InterPro" id="IPR031963">
    <property type="entry name" value="SAP130_C"/>
</dbReference>
<feature type="region of interest" description="Disordered" evidence="7">
    <location>
        <begin position="1"/>
        <end position="53"/>
    </location>
</feature>
<evidence type="ECO:0000256" key="2">
    <source>
        <dbReference type="ARBA" id="ARBA00007859"/>
    </source>
</evidence>
<evidence type="ECO:0000256" key="6">
    <source>
        <dbReference type="ARBA" id="ARBA00023242"/>
    </source>
</evidence>
<name>A0A8T2NVC9_9TELE</name>
<organism evidence="9 10">
    <name type="scientific">Albula glossodonta</name>
    <name type="common">roundjaw bonefish</name>
    <dbReference type="NCBI Taxonomy" id="121402"/>
    <lineage>
        <taxon>Eukaryota</taxon>
        <taxon>Metazoa</taxon>
        <taxon>Chordata</taxon>
        <taxon>Craniata</taxon>
        <taxon>Vertebrata</taxon>
        <taxon>Euteleostomi</taxon>
        <taxon>Actinopterygii</taxon>
        <taxon>Neopterygii</taxon>
        <taxon>Teleostei</taxon>
        <taxon>Albuliformes</taxon>
        <taxon>Albulidae</taxon>
        <taxon>Albula</taxon>
    </lineage>
</organism>
<evidence type="ECO:0000256" key="7">
    <source>
        <dbReference type="SAM" id="MobiDB-lite"/>
    </source>
</evidence>
<keyword evidence="10" id="KW-1185">Reference proteome</keyword>
<accession>A0A8T2NVC9</accession>
<dbReference type="GO" id="GO:0000122">
    <property type="term" value="P:negative regulation of transcription by RNA polymerase II"/>
    <property type="evidence" value="ECO:0007669"/>
    <property type="project" value="TreeGrafter"/>
</dbReference>
<evidence type="ECO:0000256" key="5">
    <source>
        <dbReference type="ARBA" id="ARBA00023163"/>
    </source>
</evidence>
<keyword evidence="4" id="KW-0805">Transcription regulation</keyword>
<comment type="caution">
    <text evidence="9">The sequence shown here is derived from an EMBL/GenBank/DDBJ whole genome shotgun (WGS) entry which is preliminary data.</text>
</comment>
<dbReference type="GO" id="GO:0070822">
    <property type="term" value="C:Sin3-type complex"/>
    <property type="evidence" value="ECO:0007669"/>
    <property type="project" value="TreeGrafter"/>
</dbReference>
<evidence type="ECO:0000259" key="8">
    <source>
        <dbReference type="Pfam" id="PF16014"/>
    </source>
</evidence>